<reference evidence="3 4" key="1">
    <citation type="submission" date="2018-05" db="EMBL/GenBank/DDBJ databases">
        <title>Evolution of GPA BGCs.</title>
        <authorList>
            <person name="Waglechner N."/>
            <person name="Wright G.D."/>
        </authorList>
    </citation>
    <scope>NUCLEOTIDE SEQUENCE [LARGE SCALE GENOMIC DNA]</scope>
    <source>
        <strain evidence="3 4">A82846</strain>
    </source>
</reference>
<organism evidence="3 4">
    <name type="scientific">Kibdelosporangium aridum</name>
    <dbReference type="NCBI Taxonomy" id="2030"/>
    <lineage>
        <taxon>Bacteria</taxon>
        <taxon>Bacillati</taxon>
        <taxon>Actinomycetota</taxon>
        <taxon>Actinomycetes</taxon>
        <taxon>Pseudonocardiales</taxon>
        <taxon>Pseudonocardiaceae</taxon>
        <taxon>Kibdelosporangium</taxon>
    </lineage>
</organism>
<dbReference type="InterPro" id="IPR049945">
    <property type="entry name" value="AAA_22"/>
</dbReference>
<dbReference type="Gene3D" id="1.25.40.10">
    <property type="entry name" value="Tetratricopeptide repeat domain"/>
    <property type="match status" value="1"/>
</dbReference>
<dbReference type="PRINTS" id="PR00364">
    <property type="entry name" value="DISEASERSIST"/>
</dbReference>
<dbReference type="Proteomes" id="UP000287547">
    <property type="component" value="Unassembled WGS sequence"/>
</dbReference>
<dbReference type="InterPro" id="IPR011990">
    <property type="entry name" value="TPR-like_helical_dom_sf"/>
</dbReference>
<proteinExistence type="predicted"/>
<dbReference type="Pfam" id="PF25872">
    <property type="entry name" value="HTH_77"/>
    <property type="match status" value="1"/>
</dbReference>
<dbReference type="SUPFAM" id="SSF48452">
    <property type="entry name" value="TPR-like"/>
    <property type="match status" value="1"/>
</dbReference>
<sequence length="699" mass="77619">MTARTGSRRPGSNLPCDTTSFVGRRQEVAVAKRLLRRHRLVTLTGGPGMGKTRLAVRVAAHLTDAFPAGVWLVELAALDDDKFLVQTVADALGVRDRSGRPPMVVLAEFLADTELLLVLDNCEHLVDACAMLVHDLLAVAPRLRILVTSRQALRSSGEHLLEVPPLPVPDTGARTTARTLARNEAVRLFAERAALARPGFTVDARNRATVARVCWRLEGIPLAIELAAARVRALSLEQILTRLENHDFELLAEASRTAVPRVQTLQVAITWSFDLCSQQERTLWLRASVFTGGFDLQAAEEVCTGAGIARKDVLELVAGLVDKSVLIRTKDATAARYWMLEAIRQYGEQRLASSGWQRAVRLRHRDHYRRLAERAEREWVGPNELTWFAWFRREHANLRTALEFCLTEPGQARAAVGIAACLWNYWTRSGWFSEARHWLDRALDLDREPNPARAKALWVNGWFTFLQADWTAGLSRVQECHALARRLGDEHAFAHATRMSGVAAFFRGDIPRAVALFEDALTGLRATGDRSGVWSDLLHLVVSTAAIGDSERALAFGEQCLSLAEDCGASMSKSWALWVHGLGRWISGDRQQADRLTREALRNGSPLDDQWGTAHCLEILAWNAAAERDHERAARLLGAASRLWRSTGTSPTELRHLAPPHQLCEQRASQALGNHTFTTLLNEGTTLTSEHAITYALSR</sequence>
<evidence type="ECO:0000313" key="3">
    <source>
        <dbReference type="EMBL" id="RSM67899.1"/>
    </source>
</evidence>
<dbReference type="PANTHER" id="PTHR47691:SF3">
    <property type="entry name" value="HTH-TYPE TRANSCRIPTIONAL REGULATOR RV0890C-RELATED"/>
    <property type="match status" value="1"/>
</dbReference>
<feature type="domain" description="ORC1/DEAH AAA+ ATPase" evidence="1">
    <location>
        <begin position="37"/>
        <end position="138"/>
    </location>
</feature>
<dbReference type="AlphaFoldDB" id="A0A428YK27"/>
<dbReference type="SUPFAM" id="SSF52540">
    <property type="entry name" value="P-loop containing nucleoside triphosphate hydrolases"/>
    <property type="match status" value="1"/>
</dbReference>
<accession>A0A428YK27</accession>
<dbReference type="Gene3D" id="3.40.50.300">
    <property type="entry name" value="P-loop containing nucleotide triphosphate hydrolases"/>
    <property type="match status" value="1"/>
</dbReference>
<evidence type="ECO:0000313" key="4">
    <source>
        <dbReference type="Proteomes" id="UP000287547"/>
    </source>
</evidence>
<dbReference type="EMBL" id="QHKI01000078">
    <property type="protein sequence ID" value="RSM67899.1"/>
    <property type="molecule type" value="Genomic_DNA"/>
</dbReference>
<gene>
    <name evidence="3" type="ORF">DMH04_47880</name>
</gene>
<dbReference type="InterPro" id="IPR027417">
    <property type="entry name" value="P-loop_NTPase"/>
</dbReference>
<feature type="domain" description="Winged helix-turn-helix" evidence="2">
    <location>
        <begin position="277"/>
        <end position="352"/>
    </location>
</feature>
<protein>
    <submittedName>
        <fullName evidence="3">LuxR family transcriptional regulator</fullName>
    </submittedName>
</protein>
<dbReference type="InterPro" id="IPR058852">
    <property type="entry name" value="HTH_77"/>
</dbReference>
<name>A0A428YK27_KIBAR</name>
<dbReference type="PANTHER" id="PTHR47691">
    <property type="entry name" value="REGULATOR-RELATED"/>
    <property type="match status" value="1"/>
</dbReference>
<evidence type="ECO:0000259" key="2">
    <source>
        <dbReference type="Pfam" id="PF25872"/>
    </source>
</evidence>
<comment type="caution">
    <text evidence="3">The sequence shown here is derived from an EMBL/GenBank/DDBJ whole genome shotgun (WGS) entry which is preliminary data.</text>
</comment>
<evidence type="ECO:0000259" key="1">
    <source>
        <dbReference type="Pfam" id="PF13401"/>
    </source>
</evidence>
<dbReference type="Pfam" id="PF13401">
    <property type="entry name" value="AAA_22"/>
    <property type="match status" value="1"/>
</dbReference>
<dbReference type="GO" id="GO:0016887">
    <property type="term" value="F:ATP hydrolysis activity"/>
    <property type="evidence" value="ECO:0007669"/>
    <property type="project" value="InterPro"/>
</dbReference>